<dbReference type="GO" id="GO:0005737">
    <property type="term" value="C:cytoplasm"/>
    <property type="evidence" value="ECO:0007669"/>
    <property type="project" value="UniProtKB-ARBA"/>
</dbReference>
<dbReference type="SUPFAM" id="SSF75620">
    <property type="entry name" value="Release factor"/>
    <property type="match status" value="1"/>
</dbReference>
<evidence type="ECO:0000313" key="7">
    <source>
        <dbReference type="Proteomes" id="UP000269410"/>
    </source>
</evidence>
<protein>
    <submittedName>
        <fullName evidence="6">PCRF domain-containing protein</fullName>
    </submittedName>
</protein>
<evidence type="ECO:0000256" key="1">
    <source>
        <dbReference type="ARBA" id="ARBA00010835"/>
    </source>
</evidence>
<dbReference type="Proteomes" id="UP000269410">
    <property type="component" value="Unassembled WGS sequence"/>
</dbReference>
<dbReference type="Pfam" id="PF03462">
    <property type="entry name" value="PCRF"/>
    <property type="match status" value="1"/>
</dbReference>
<accession>A0A3M0YZX7</accession>
<evidence type="ECO:0000256" key="3">
    <source>
        <dbReference type="ARBA" id="ARBA00022917"/>
    </source>
</evidence>
<dbReference type="InterPro" id="IPR005139">
    <property type="entry name" value="PCRF"/>
</dbReference>
<keyword evidence="3" id="KW-0648">Protein biosynthesis</keyword>
<evidence type="ECO:0000259" key="5">
    <source>
        <dbReference type="PROSITE" id="PS00745"/>
    </source>
</evidence>
<dbReference type="AlphaFoldDB" id="A0A3M0YZX7"/>
<evidence type="ECO:0000313" key="6">
    <source>
        <dbReference type="EMBL" id="RMD77642.1"/>
    </source>
</evidence>
<sequence>MKDSFDFFKNEFDIRSVLLELSDFEKDLINFFQWDEHKKKRYSYLKKIKSLHEDIASLEKRYKDLDDLKCFEDLKDLIEEEVDYLNKRDRELSFEIEKFLIDYHSLDKDEMPCIIEIRPGVGGNEACLFAEEIANSYTTYISKSGFNFQIVSQEYSEDGFMKEYVINIESKGSYKFFRFESGVFRVQRIPVTESKGRVHTSTISLAVIPMLDSSISNKIEIKPDDLRIDVYRSSGPGGQSVNTTDSAVRITHIPTGTVVSCQNSKSQHQNKVKALEILKNKLIQKQEEEKSSLENKIRRETIQSSERSEKIRTFNFPQSRVTDHRIEKSWYNIKEIMNGDLDRIIKETNYTLRKSSYSSK</sequence>
<dbReference type="InterPro" id="IPR045853">
    <property type="entry name" value="Pep_chain_release_fac_I_sf"/>
</dbReference>
<dbReference type="Pfam" id="PF00472">
    <property type="entry name" value="RF-1"/>
    <property type="match status" value="1"/>
</dbReference>
<feature type="domain" description="Prokaryotic-type class I peptide chain release factors" evidence="5">
    <location>
        <begin position="232"/>
        <end position="248"/>
    </location>
</feature>
<dbReference type="Gene3D" id="3.30.160.20">
    <property type="match status" value="1"/>
</dbReference>
<keyword evidence="2" id="KW-0488">Methylation</keyword>
<dbReference type="InterPro" id="IPR000352">
    <property type="entry name" value="Pep_chain_release_fac_I"/>
</dbReference>
<dbReference type="PANTHER" id="PTHR43804:SF7">
    <property type="entry name" value="LD18447P"/>
    <property type="match status" value="1"/>
</dbReference>
<dbReference type="GO" id="GO:0003747">
    <property type="term" value="F:translation release factor activity"/>
    <property type="evidence" value="ECO:0007669"/>
    <property type="project" value="InterPro"/>
</dbReference>
<feature type="coiled-coil region" evidence="4">
    <location>
        <begin position="265"/>
        <end position="303"/>
    </location>
</feature>
<dbReference type="InterPro" id="IPR050057">
    <property type="entry name" value="Prokaryotic/Mito_RF"/>
</dbReference>
<proteinExistence type="inferred from homology"/>
<evidence type="ECO:0000256" key="4">
    <source>
        <dbReference type="SAM" id="Coils"/>
    </source>
</evidence>
<comment type="caution">
    <text evidence="6">The sequence shown here is derived from an EMBL/GenBank/DDBJ whole genome shotgun (WGS) entry which is preliminary data.</text>
</comment>
<organism evidence="6 7">
    <name type="scientific">Candidatus Dojkabacteria bacterium</name>
    <dbReference type="NCBI Taxonomy" id="2099670"/>
    <lineage>
        <taxon>Bacteria</taxon>
        <taxon>Candidatus Dojkabacteria</taxon>
    </lineage>
</organism>
<dbReference type="FunFam" id="3.30.160.20:FF:000004">
    <property type="entry name" value="Peptide chain release factor 1"/>
    <property type="match status" value="1"/>
</dbReference>
<comment type="similarity">
    <text evidence="1">Belongs to the prokaryotic/mitochondrial release factor family.</text>
</comment>
<dbReference type="Gene3D" id="3.30.70.1660">
    <property type="match status" value="1"/>
</dbReference>
<dbReference type="EMBL" id="RFKV01000015">
    <property type="protein sequence ID" value="RMD77642.1"/>
    <property type="molecule type" value="Genomic_DNA"/>
</dbReference>
<keyword evidence="4" id="KW-0175">Coiled coil</keyword>
<reference evidence="6 7" key="1">
    <citation type="submission" date="2018-10" db="EMBL/GenBank/DDBJ databases">
        <title>Thermophilic Lithotrophy and Phototrophy in an Intertidal, Iron-rich, Geothermal Spring.</title>
        <authorList>
            <person name="Ward L.M."/>
            <person name="Idei A."/>
            <person name="Nakagawa M."/>
            <person name="Ueno Y."/>
            <person name="Fischer W."/>
            <person name="Mcglynn S.E."/>
        </authorList>
    </citation>
    <scope>NUCLEOTIDE SEQUENCE [LARGE SCALE GENOMIC DNA]</scope>
    <source>
        <strain evidence="6">J137</strain>
    </source>
</reference>
<dbReference type="PROSITE" id="PS00745">
    <property type="entry name" value="RF_PROK_I"/>
    <property type="match status" value="1"/>
</dbReference>
<evidence type="ECO:0000256" key="2">
    <source>
        <dbReference type="ARBA" id="ARBA00022481"/>
    </source>
</evidence>
<gene>
    <name evidence="6" type="ORF">D6810_00430</name>
</gene>
<dbReference type="PANTHER" id="PTHR43804">
    <property type="entry name" value="LD18447P"/>
    <property type="match status" value="1"/>
</dbReference>
<name>A0A3M0YZX7_9BACT</name>
<dbReference type="SMART" id="SM00937">
    <property type="entry name" value="PCRF"/>
    <property type="match status" value="1"/>
</dbReference>